<comment type="caution">
    <text evidence="1">The sequence shown here is derived from an EMBL/GenBank/DDBJ whole genome shotgun (WGS) entry which is preliminary data.</text>
</comment>
<accession>A0AAV4R9B3</accession>
<sequence length="201" mass="22945">MVLRVMRRNLCILFGGVCFPNLRGKNAGLAKPHWDIDSFIPSFCGAITEEALKKRIHPLEPEDLKYLDNFDDPDMSIEEKLQSLQSLSLPEEQRCGHPSSTRMEARTPGIHLQEIRVLCRHSSTERSRKSWCNLHAIPSPPLESSSDNDPISPIRSLGQDCVALIEEEKSSIDGWSQTISFYCCSIRKNSFRPFRNYRPTK</sequence>
<evidence type="ECO:0000313" key="1">
    <source>
        <dbReference type="EMBL" id="GIY18300.1"/>
    </source>
</evidence>
<protein>
    <submittedName>
        <fullName evidence="1">Uncharacterized protein</fullName>
    </submittedName>
</protein>
<dbReference type="Proteomes" id="UP001054837">
    <property type="component" value="Unassembled WGS sequence"/>
</dbReference>
<reference evidence="1 2" key="1">
    <citation type="submission" date="2021-06" db="EMBL/GenBank/DDBJ databases">
        <title>Caerostris darwini draft genome.</title>
        <authorList>
            <person name="Kono N."/>
            <person name="Arakawa K."/>
        </authorList>
    </citation>
    <scope>NUCLEOTIDE SEQUENCE [LARGE SCALE GENOMIC DNA]</scope>
</reference>
<gene>
    <name evidence="1" type="primary">AVEN_68343_1</name>
    <name evidence="1" type="ORF">CDAR_120251</name>
</gene>
<proteinExistence type="predicted"/>
<name>A0AAV4R9B3_9ARAC</name>
<dbReference type="EMBL" id="BPLQ01005881">
    <property type="protein sequence ID" value="GIY18300.1"/>
    <property type="molecule type" value="Genomic_DNA"/>
</dbReference>
<evidence type="ECO:0000313" key="2">
    <source>
        <dbReference type="Proteomes" id="UP001054837"/>
    </source>
</evidence>
<dbReference type="AlphaFoldDB" id="A0AAV4R9B3"/>
<keyword evidence="2" id="KW-1185">Reference proteome</keyword>
<organism evidence="1 2">
    <name type="scientific">Caerostris darwini</name>
    <dbReference type="NCBI Taxonomy" id="1538125"/>
    <lineage>
        <taxon>Eukaryota</taxon>
        <taxon>Metazoa</taxon>
        <taxon>Ecdysozoa</taxon>
        <taxon>Arthropoda</taxon>
        <taxon>Chelicerata</taxon>
        <taxon>Arachnida</taxon>
        <taxon>Araneae</taxon>
        <taxon>Araneomorphae</taxon>
        <taxon>Entelegynae</taxon>
        <taxon>Araneoidea</taxon>
        <taxon>Araneidae</taxon>
        <taxon>Caerostris</taxon>
    </lineage>
</organism>